<dbReference type="EMBL" id="LR134253">
    <property type="protein sequence ID" value="VED48748.1"/>
    <property type="molecule type" value="Genomic_DNA"/>
</dbReference>
<sequence>MAVEIKYVVIREGEEKMSFTSKKEADAYDKMLDLAEVLNDWLVDCPLTLDEAQRDEMAMWLAERKDTLHHIMKSGKLPEAEEHAAGQGDDEEQASSDASDDAISASADDGIDDGIDDGAAEKAVAKPRKAKAA</sequence>
<feature type="compositionally biased region" description="Acidic residues" evidence="1">
    <location>
        <begin position="88"/>
        <end position="100"/>
    </location>
</feature>
<evidence type="ECO:0000313" key="2">
    <source>
        <dbReference type="EMBL" id="VED48748.1"/>
    </source>
</evidence>
<accession>A0A7Z8ZAP8</accession>
<dbReference type="Gene3D" id="1.10.10.710">
    <property type="entry name" value="PSPTO_1197 like"/>
    <property type="match status" value="1"/>
</dbReference>
<feature type="compositionally biased region" description="Acidic residues" evidence="1">
    <location>
        <begin position="109"/>
        <end position="118"/>
    </location>
</feature>
<dbReference type="Pfam" id="PF07130">
    <property type="entry name" value="YebG"/>
    <property type="match status" value="1"/>
</dbReference>
<name>A0A7Z8ZAP8_RAOTE</name>
<keyword evidence="3" id="KW-1185">Reference proteome</keyword>
<reference evidence="2 3" key="1">
    <citation type="submission" date="2018-12" db="EMBL/GenBank/DDBJ databases">
        <authorList>
            <consortium name="Pathogen Informatics"/>
        </authorList>
    </citation>
    <scope>NUCLEOTIDE SEQUENCE [LARGE SCALE GENOMIC DNA]</scope>
    <source>
        <strain evidence="2 3">NCTC9997</strain>
    </source>
</reference>
<organism evidence="2 3">
    <name type="scientific">Raoultella terrigena</name>
    <name type="common">Klebsiella terrigena</name>
    <dbReference type="NCBI Taxonomy" id="577"/>
    <lineage>
        <taxon>Bacteria</taxon>
        <taxon>Pseudomonadati</taxon>
        <taxon>Pseudomonadota</taxon>
        <taxon>Gammaproteobacteria</taxon>
        <taxon>Enterobacterales</taxon>
        <taxon>Enterobacteriaceae</taxon>
        <taxon>Klebsiella/Raoultella group</taxon>
        <taxon>Raoultella</taxon>
    </lineage>
</organism>
<dbReference type="Proteomes" id="UP000267630">
    <property type="component" value="Chromosome 3"/>
</dbReference>
<proteinExistence type="predicted"/>
<dbReference type="AlphaFoldDB" id="A0A7Z8ZAP8"/>
<feature type="region of interest" description="Disordered" evidence="1">
    <location>
        <begin position="72"/>
        <end position="133"/>
    </location>
</feature>
<dbReference type="InterPro" id="IPR038627">
    <property type="entry name" value="YebG-like_sf"/>
</dbReference>
<evidence type="ECO:0000256" key="1">
    <source>
        <dbReference type="SAM" id="MobiDB-lite"/>
    </source>
</evidence>
<gene>
    <name evidence="2" type="ORF">NCTC9997_02395</name>
</gene>
<protein>
    <submittedName>
        <fullName evidence="2">DNA damage-inducible gene in SOS regulon, dependent on cyclic AMP and H-NS</fullName>
    </submittedName>
</protein>
<evidence type="ECO:0000313" key="3">
    <source>
        <dbReference type="Proteomes" id="UP000267630"/>
    </source>
</evidence>
<dbReference type="InterPro" id="IPR009813">
    <property type="entry name" value="Uncharacterised_YebG"/>
</dbReference>